<dbReference type="GO" id="GO:0006777">
    <property type="term" value="P:Mo-molybdopterin cofactor biosynthetic process"/>
    <property type="evidence" value="ECO:0007669"/>
    <property type="project" value="UniProtKB-KW"/>
</dbReference>
<dbReference type="CDD" id="cd01335">
    <property type="entry name" value="Radical_SAM"/>
    <property type="match status" value="1"/>
</dbReference>
<sequence>MHRLFPASSISPSSPCVLSLSRRTLTPCVTTYLSSGFAAPSHPREKRLPGTCLLSRNRRRLFSSTFLLPSSLTSRPATTSAPTVTRRARRRPHGPNLPRNLPQRTKSTVERTIPSPRPRLEALRRRLRSDDDAGPPSAVAPDSVRVVSSSFRQPRPSPPAAAASAVPSVLLSAVPHVENTLALKQNPLVDTFGRNHSYLRISLVERCNLRCRYCMPPEGVDLQPTENLLTADEIVRVAKIFVGYGTDKIRLTGGEPLLRKDIIPIVASLSSFPSVRSLGITTNGLVLSRNLDGLLSAGLTHANISLDTLRADRFEHITRRRGLHVVLRAIEEAAEKMGGTAKNLGRVKVNCVVMRGFNEDELRPFVKLADEMAVDVRFIEWMPFLSNGWDDGKFLSYQSMLDIIQAENADDCAGSPIRLERIRDGPNDTTKWYRSSPSALGRIGFITSMSSHFCGTCNRLRLTSDGKIRACLFGQEEISLRDAMRAEGGCDDERLAALIGHAVQRKKFSLGGHGDMYGIAADREGNRPMTTIGG</sequence>
<keyword evidence="11" id="KW-0501">Molybdenum cofactor biosynthesis</keyword>
<dbReference type="EC" id="4.1.99.22" evidence="3"/>
<dbReference type="SFLD" id="SFLDG01067">
    <property type="entry name" value="SPASM/twitch_domain_containing"/>
    <property type="match status" value="1"/>
</dbReference>
<dbReference type="NCBIfam" id="TIGR02666">
    <property type="entry name" value="moaA"/>
    <property type="match status" value="1"/>
</dbReference>
<dbReference type="InterPro" id="IPR013483">
    <property type="entry name" value="MoaA"/>
</dbReference>
<evidence type="ECO:0000256" key="9">
    <source>
        <dbReference type="ARBA" id="ARBA00023014"/>
    </source>
</evidence>
<evidence type="ECO:0000256" key="5">
    <source>
        <dbReference type="ARBA" id="ARBA00022691"/>
    </source>
</evidence>
<dbReference type="InterPro" id="IPR013785">
    <property type="entry name" value="Aldolase_TIM"/>
</dbReference>
<keyword evidence="9" id="KW-0411">Iron-sulfur</keyword>
<dbReference type="InterPro" id="IPR006638">
    <property type="entry name" value="Elp3/MiaA/NifB-like_rSAM"/>
</dbReference>
<dbReference type="InterPro" id="IPR050105">
    <property type="entry name" value="MoCo_biosynth_MoaA/MoaC"/>
</dbReference>
<dbReference type="UniPathway" id="UPA00344"/>
<dbReference type="SFLD" id="SFLDG01386">
    <property type="entry name" value="main_SPASM_domain-containing"/>
    <property type="match status" value="1"/>
</dbReference>
<keyword evidence="7" id="KW-0547">Nucleotide-binding</keyword>
<evidence type="ECO:0000256" key="14">
    <source>
        <dbReference type="SAM" id="MobiDB-lite"/>
    </source>
</evidence>
<evidence type="ECO:0000256" key="13">
    <source>
        <dbReference type="ARBA" id="ARBA00048697"/>
    </source>
</evidence>
<keyword evidence="12" id="KW-0456">Lyase</keyword>
<dbReference type="Pfam" id="PF04055">
    <property type="entry name" value="Radical_SAM"/>
    <property type="match status" value="1"/>
</dbReference>
<feature type="region of interest" description="Disordered" evidence="14">
    <location>
        <begin position="72"/>
        <end position="162"/>
    </location>
</feature>
<comment type="pathway">
    <text evidence="2">Cofactor biosynthesis; molybdopterin biosynthesis.</text>
</comment>
<dbReference type="InterPro" id="IPR000385">
    <property type="entry name" value="MoaA_NifB_PqqE_Fe-S-bd_CS"/>
</dbReference>
<dbReference type="InterPro" id="IPR007197">
    <property type="entry name" value="rSAM"/>
</dbReference>
<keyword evidence="6" id="KW-0479">Metal-binding</keyword>
<evidence type="ECO:0000256" key="3">
    <source>
        <dbReference type="ARBA" id="ARBA00012167"/>
    </source>
</evidence>
<feature type="compositionally biased region" description="Low complexity" evidence="14">
    <location>
        <begin position="143"/>
        <end position="162"/>
    </location>
</feature>
<evidence type="ECO:0000256" key="1">
    <source>
        <dbReference type="ARBA" id="ARBA00001966"/>
    </source>
</evidence>
<evidence type="ECO:0000313" key="16">
    <source>
        <dbReference type="EMBL" id="CAD8882992.1"/>
    </source>
</evidence>
<evidence type="ECO:0000256" key="2">
    <source>
        <dbReference type="ARBA" id="ARBA00005046"/>
    </source>
</evidence>
<feature type="compositionally biased region" description="Low complexity" evidence="14">
    <location>
        <begin position="72"/>
        <end position="85"/>
    </location>
</feature>
<accession>A0A7S1BDL7</accession>
<dbReference type="SMART" id="SM00729">
    <property type="entry name" value="Elp3"/>
    <property type="match status" value="1"/>
</dbReference>
<reference evidence="16" key="1">
    <citation type="submission" date="2021-01" db="EMBL/GenBank/DDBJ databases">
        <authorList>
            <person name="Corre E."/>
            <person name="Pelletier E."/>
            <person name="Niang G."/>
            <person name="Scheremetjew M."/>
            <person name="Finn R."/>
            <person name="Kale V."/>
            <person name="Holt S."/>
            <person name="Cochrane G."/>
            <person name="Meng A."/>
            <person name="Brown T."/>
            <person name="Cohen L."/>
        </authorList>
    </citation>
    <scope>NUCLEOTIDE SEQUENCE</scope>
    <source>
        <strain evidence="16">308</strain>
    </source>
</reference>
<protein>
    <recommendedName>
        <fullName evidence="3">GTP 3',8-cyclase</fullName>
        <ecNumber evidence="3">4.1.99.22</ecNumber>
    </recommendedName>
</protein>
<dbReference type="Gene3D" id="3.20.20.70">
    <property type="entry name" value="Aldolase class I"/>
    <property type="match status" value="1"/>
</dbReference>
<dbReference type="PANTHER" id="PTHR22960">
    <property type="entry name" value="MOLYBDOPTERIN COFACTOR SYNTHESIS PROTEIN A"/>
    <property type="match status" value="1"/>
</dbReference>
<dbReference type="GO" id="GO:0061798">
    <property type="term" value="F:GTP 3',8'-cyclase activity"/>
    <property type="evidence" value="ECO:0007669"/>
    <property type="project" value="UniProtKB-EC"/>
</dbReference>
<dbReference type="CDD" id="cd21117">
    <property type="entry name" value="Twitch_MoaA"/>
    <property type="match status" value="1"/>
</dbReference>
<evidence type="ECO:0000256" key="10">
    <source>
        <dbReference type="ARBA" id="ARBA00023134"/>
    </source>
</evidence>
<dbReference type="PROSITE" id="PS01305">
    <property type="entry name" value="MOAA_NIFB_PQQE"/>
    <property type="match status" value="1"/>
</dbReference>
<evidence type="ECO:0000256" key="7">
    <source>
        <dbReference type="ARBA" id="ARBA00022741"/>
    </source>
</evidence>
<dbReference type="PROSITE" id="PS51918">
    <property type="entry name" value="RADICAL_SAM"/>
    <property type="match status" value="1"/>
</dbReference>
<feature type="domain" description="Radical SAM core" evidence="15">
    <location>
        <begin position="191"/>
        <end position="427"/>
    </location>
</feature>
<organism evidence="16">
    <name type="scientific">Corethron hystrix</name>
    <dbReference type="NCBI Taxonomy" id="216773"/>
    <lineage>
        <taxon>Eukaryota</taxon>
        <taxon>Sar</taxon>
        <taxon>Stramenopiles</taxon>
        <taxon>Ochrophyta</taxon>
        <taxon>Bacillariophyta</taxon>
        <taxon>Coscinodiscophyceae</taxon>
        <taxon>Corethrophycidae</taxon>
        <taxon>Corethrales</taxon>
        <taxon>Corethraceae</taxon>
        <taxon>Corethron</taxon>
    </lineage>
</organism>
<evidence type="ECO:0000256" key="6">
    <source>
        <dbReference type="ARBA" id="ARBA00022723"/>
    </source>
</evidence>
<dbReference type="InterPro" id="IPR040064">
    <property type="entry name" value="MoaA-like"/>
</dbReference>
<evidence type="ECO:0000256" key="11">
    <source>
        <dbReference type="ARBA" id="ARBA00023150"/>
    </source>
</evidence>
<dbReference type="InterPro" id="IPR058240">
    <property type="entry name" value="rSAM_sf"/>
</dbReference>
<evidence type="ECO:0000256" key="4">
    <source>
        <dbReference type="ARBA" id="ARBA00022485"/>
    </source>
</evidence>
<comment type="catalytic activity">
    <reaction evidence="13">
        <text>GTP + AH2 + S-adenosyl-L-methionine = (8S)-3',8-cyclo-7,8-dihydroguanosine 5'-triphosphate + 5'-deoxyadenosine + L-methionine + A + H(+)</text>
        <dbReference type="Rhea" id="RHEA:49576"/>
        <dbReference type="ChEBI" id="CHEBI:13193"/>
        <dbReference type="ChEBI" id="CHEBI:15378"/>
        <dbReference type="ChEBI" id="CHEBI:17319"/>
        <dbReference type="ChEBI" id="CHEBI:17499"/>
        <dbReference type="ChEBI" id="CHEBI:37565"/>
        <dbReference type="ChEBI" id="CHEBI:57844"/>
        <dbReference type="ChEBI" id="CHEBI:59789"/>
        <dbReference type="ChEBI" id="CHEBI:131766"/>
        <dbReference type="EC" id="4.1.99.22"/>
    </reaction>
</comment>
<evidence type="ECO:0000256" key="12">
    <source>
        <dbReference type="ARBA" id="ARBA00023239"/>
    </source>
</evidence>
<dbReference type="GO" id="GO:0046872">
    <property type="term" value="F:metal ion binding"/>
    <property type="evidence" value="ECO:0007669"/>
    <property type="project" value="UniProtKB-KW"/>
</dbReference>
<dbReference type="AlphaFoldDB" id="A0A7S1BDL7"/>
<dbReference type="GO" id="GO:0005525">
    <property type="term" value="F:GTP binding"/>
    <property type="evidence" value="ECO:0007669"/>
    <property type="project" value="UniProtKB-KW"/>
</dbReference>
<proteinExistence type="predicted"/>
<dbReference type="GO" id="GO:0061799">
    <property type="term" value="F:cyclic pyranopterin monophosphate synthase activity"/>
    <property type="evidence" value="ECO:0007669"/>
    <property type="project" value="TreeGrafter"/>
</dbReference>
<dbReference type="SFLD" id="SFLDG01383">
    <property type="entry name" value="cyclic_pyranopterin_phosphate"/>
    <property type="match status" value="1"/>
</dbReference>
<name>A0A7S1BDL7_9STRA</name>
<comment type="cofactor">
    <cofactor evidence="1">
        <name>[4Fe-4S] cluster</name>
        <dbReference type="ChEBI" id="CHEBI:49883"/>
    </cofactor>
</comment>
<dbReference type="SFLD" id="SFLDS00029">
    <property type="entry name" value="Radical_SAM"/>
    <property type="match status" value="1"/>
</dbReference>
<dbReference type="InterPro" id="IPR010505">
    <property type="entry name" value="MoaA_twitch"/>
</dbReference>
<dbReference type="PANTHER" id="PTHR22960:SF0">
    <property type="entry name" value="MOLYBDENUM COFACTOR BIOSYNTHESIS PROTEIN 1"/>
    <property type="match status" value="1"/>
</dbReference>
<feature type="compositionally biased region" description="Basic and acidic residues" evidence="14">
    <location>
        <begin position="118"/>
        <end position="131"/>
    </location>
</feature>
<keyword evidence="8" id="KW-0408">Iron</keyword>
<evidence type="ECO:0000259" key="15">
    <source>
        <dbReference type="PROSITE" id="PS51918"/>
    </source>
</evidence>
<dbReference type="Pfam" id="PF06463">
    <property type="entry name" value="Mob_synth_C"/>
    <property type="match status" value="1"/>
</dbReference>
<gene>
    <name evidence="16" type="ORF">CHYS00102_LOCUS10187</name>
</gene>
<keyword evidence="10" id="KW-0342">GTP-binding</keyword>
<keyword evidence="5" id="KW-0949">S-adenosyl-L-methionine</keyword>
<dbReference type="SUPFAM" id="SSF102114">
    <property type="entry name" value="Radical SAM enzymes"/>
    <property type="match status" value="1"/>
</dbReference>
<keyword evidence="4" id="KW-0004">4Fe-4S</keyword>
<evidence type="ECO:0000256" key="8">
    <source>
        <dbReference type="ARBA" id="ARBA00023004"/>
    </source>
</evidence>
<dbReference type="GO" id="GO:0051539">
    <property type="term" value="F:4 iron, 4 sulfur cluster binding"/>
    <property type="evidence" value="ECO:0007669"/>
    <property type="project" value="UniProtKB-KW"/>
</dbReference>
<dbReference type="EMBL" id="HBFR01013969">
    <property type="protein sequence ID" value="CAD8882992.1"/>
    <property type="molecule type" value="Transcribed_RNA"/>
</dbReference>